<evidence type="ECO:0000256" key="11">
    <source>
        <dbReference type="RuleBase" id="RU371113"/>
    </source>
</evidence>
<dbReference type="GO" id="GO:0042245">
    <property type="term" value="P:RNA repair"/>
    <property type="evidence" value="ECO:0007669"/>
    <property type="project" value="UniProtKB-KW"/>
</dbReference>
<feature type="compositionally biased region" description="Basic and acidic residues" evidence="12">
    <location>
        <begin position="378"/>
        <end position="392"/>
    </location>
</feature>
<dbReference type="PANTHER" id="PTHR11118:SF1">
    <property type="entry name" value="RNA-SPLICING LIGASE RTCB HOMOLOG"/>
    <property type="match status" value="1"/>
</dbReference>
<comment type="cofactor">
    <cofactor evidence="10 11">
        <name>Mn(2+)</name>
        <dbReference type="ChEBI" id="CHEBI:29035"/>
    </cofactor>
    <text evidence="10 11">Binds 2 manganese ions per subunit.</text>
</comment>
<feature type="active site" description="GMP-histidine intermediate" evidence="8">
    <location>
        <position position="296"/>
    </location>
</feature>
<keyword evidence="5 9" id="KW-0342">GTP-binding</keyword>
<dbReference type="PANTHER" id="PTHR11118">
    <property type="entry name" value="RNA-SPLICING LIGASE RTCB HOMOLOG"/>
    <property type="match status" value="1"/>
</dbReference>
<reference evidence="13 14" key="1">
    <citation type="submission" date="2019-06" db="EMBL/GenBank/DDBJ databases">
        <title>Genomic Encyclopedia of Type Strains, Phase IV (KMG-V): Genome sequencing to study the core and pangenomes of soil and plant-associated prokaryotes.</title>
        <authorList>
            <person name="Whitman W."/>
        </authorList>
    </citation>
    <scope>NUCLEOTIDE SEQUENCE [LARGE SCALE GENOMIC DNA]</scope>
    <source>
        <strain evidence="13 14">BR 11622</strain>
    </source>
</reference>
<sequence length="405" mass="43349">MGTSVIYERGPRARVIASDSTWMEGEALRQLDATAALPGMRLAVGMPDLHPGKGSPVGAAFLSEDVLYPSLVGSDIGCGMALWATDHPVRKARPDRLAARLDGLDQPWDGDTTAWLADRGLAATDHDDALGTPGRGNHFIEVQQVHQTRDAAALAALGIKEDRLCLLVHTGSRGVGEAVLRRHAERFGATGVAHGSAEGQAYLAQHDDAVRWARANRDLCAHRTLAALGVDGRPVLDVCHNSVTAAVMDGCRCWLHRKGAAPADQGPVVIPGSRGDLSILVQPIAGRDQALWSLAHGAGRKLARHEAKGKLKGRYRREDLAHTPFGGRVVCGDELLLWEEAPDCYKDVGAVVADLEAAGLLTVIATLRPLVTFKTSHGARDETKGAQGDWRRDRRAARAAKWGQQ</sequence>
<evidence type="ECO:0000313" key="14">
    <source>
        <dbReference type="Proteomes" id="UP000315751"/>
    </source>
</evidence>
<feature type="binding site" evidence="9">
    <location>
        <begin position="296"/>
        <end position="299"/>
    </location>
    <ligand>
        <name>GMP</name>
        <dbReference type="ChEBI" id="CHEBI:58115"/>
    </ligand>
</feature>
<keyword evidence="6 10" id="KW-0464">Manganese</keyword>
<accession>A0A560HGW1</accession>
<keyword evidence="4" id="KW-0692">RNA repair</keyword>
<evidence type="ECO:0000313" key="13">
    <source>
        <dbReference type="EMBL" id="TWB45686.1"/>
    </source>
</evidence>
<feature type="binding site" evidence="10">
    <location>
        <position position="138"/>
    </location>
    <ligand>
        <name>Mn(2+)</name>
        <dbReference type="ChEBI" id="CHEBI:29035"/>
        <label>1</label>
    </ligand>
</feature>
<comment type="catalytic activity">
    <reaction evidence="7">
        <text>a 3'-end 3'-phospho-ribonucleotide-RNA + a 5'-end dephospho-ribonucleoside-RNA + GTP = a ribonucleotidyl-ribonucleotide-RNA + GMP + diphosphate</text>
        <dbReference type="Rhea" id="RHEA:68076"/>
        <dbReference type="Rhea" id="RHEA-COMP:10463"/>
        <dbReference type="Rhea" id="RHEA-COMP:13936"/>
        <dbReference type="Rhea" id="RHEA-COMP:17355"/>
        <dbReference type="ChEBI" id="CHEBI:33019"/>
        <dbReference type="ChEBI" id="CHEBI:37565"/>
        <dbReference type="ChEBI" id="CHEBI:58115"/>
        <dbReference type="ChEBI" id="CHEBI:83062"/>
        <dbReference type="ChEBI" id="CHEBI:138284"/>
        <dbReference type="ChEBI" id="CHEBI:173118"/>
        <dbReference type="EC" id="6.5.1.8"/>
    </reaction>
</comment>
<dbReference type="Proteomes" id="UP000315751">
    <property type="component" value="Unassembled WGS sequence"/>
</dbReference>
<dbReference type="GO" id="GO:0046872">
    <property type="term" value="F:metal ion binding"/>
    <property type="evidence" value="ECO:0007669"/>
    <property type="project" value="UniProtKB-UniRule"/>
</dbReference>
<evidence type="ECO:0000256" key="2">
    <source>
        <dbReference type="ARBA" id="ARBA00022723"/>
    </source>
</evidence>
<keyword evidence="14" id="KW-1185">Reference proteome</keyword>
<feature type="binding site" evidence="10">
    <location>
        <position position="240"/>
    </location>
    <ligand>
        <name>Mn(2+)</name>
        <dbReference type="ChEBI" id="CHEBI:29035"/>
        <label>2</label>
    </ligand>
</feature>
<dbReference type="GO" id="GO:0006396">
    <property type="term" value="P:RNA processing"/>
    <property type="evidence" value="ECO:0007669"/>
    <property type="project" value="InterPro"/>
</dbReference>
<comment type="similarity">
    <text evidence="11">Belongs to the RtcB family.</text>
</comment>
<dbReference type="RefSeq" id="WP_145728813.1">
    <property type="nucleotide sequence ID" value="NZ_VITR01000001.1"/>
</dbReference>
<evidence type="ECO:0000256" key="6">
    <source>
        <dbReference type="ARBA" id="ARBA00023211"/>
    </source>
</evidence>
<dbReference type="Pfam" id="PF01139">
    <property type="entry name" value="RtcB"/>
    <property type="match status" value="2"/>
</dbReference>
<feature type="binding site" evidence="9">
    <location>
        <position position="278"/>
    </location>
    <ligand>
        <name>GMP</name>
        <dbReference type="ChEBI" id="CHEBI:58115"/>
    </ligand>
</feature>
<evidence type="ECO:0000256" key="1">
    <source>
        <dbReference type="ARBA" id="ARBA00022598"/>
    </source>
</evidence>
<dbReference type="NCBIfam" id="NF007153">
    <property type="entry name" value="PRK09588.1"/>
    <property type="match status" value="1"/>
</dbReference>
<dbReference type="InterPro" id="IPR036025">
    <property type="entry name" value="RtcB-like_sf"/>
</dbReference>
<evidence type="ECO:0000256" key="5">
    <source>
        <dbReference type="ARBA" id="ARBA00023134"/>
    </source>
</evidence>
<comment type="subunit">
    <text evidence="11">Monomer.</text>
</comment>
<dbReference type="InterPro" id="IPR001233">
    <property type="entry name" value="RtcB"/>
</dbReference>
<feature type="binding site" evidence="9">
    <location>
        <position position="374"/>
    </location>
    <ligand>
        <name>GMP</name>
        <dbReference type="ChEBI" id="CHEBI:58115"/>
    </ligand>
</feature>
<feature type="binding site" evidence="10">
    <location>
        <position position="169"/>
    </location>
    <ligand>
        <name>Mn(2+)</name>
        <dbReference type="ChEBI" id="CHEBI:29035"/>
        <label>2</label>
    </ligand>
</feature>
<proteinExistence type="inferred from homology"/>
<name>A0A560HGW1_9PROT</name>
<evidence type="ECO:0000256" key="3">
    <source>
        <dbReference type="ARBA" id="ARBA00022741"/>
    </source>
</evidence>
<organism evidence="13 14">
    <name type="scientific">Nitrospirillum amazonense</name>
    <dbReference type="NCBI Taxonomy" id="28077"/>
    <lineage>
        <taxon>Bacteria</taxon>
        <taxon>Pseudomonadati</taxon>
        <taxon>Pseudomonadota</taxon>
        <taxon>Alphaproteobacteria</taxon>
        <taxon>Rhodospirillales</taxon>
        <taxon>Azospirillaceae</taxon>
        <taxon>Nitrospirillum</taxon>
    </lineage>
</organism>
<evidence type="ECO:0000256" key="10">
    <source>
        <dbReference type="PIRSR" id="PIRSR601233-3"/>
    </source>
</evidence>
<dbReference type="EC" id="6.5.1.-" evidence="11"/>
<keyword evidence="2 10" id="KW-0479">Metal-binding</keyword>
<gene>
    <name evidence="11" type="primary">rtcB</name>
    <name evidence="13" type="ORF">FBZ90_10118</name>
</gene>
<keyword evidence="1 11" id="KW-0436">Ligase</keyword>
<dbReference type="InterPro" id="IPR017510">
    <property type="entry name" value="RtcB2"/>
</dbReference>
<protein>
    <recommendedName>
        <fullName evidence="11">tRNA-splicing ligase RtcB</fullName>
        <ecNumber evidence="11">6.5.1.-</ecNumber>
    </recommendedName>
</protein>
<feature type="binding site" evidence="9">
    <location>
        <begin position="240"/>
        <end position="241"/>
    </location>
    <ligand>
        <name>GMP</name>
        <dbReference type="ChEBI" id="CHEBI:58115"/>
    </ligand>
</feature>
<dbReference type="SUPFAM" id="SSF103365">
    <property type="entry name" value="Hypothetical protein PH1602"/>
    <property type="match status" value="1"/>
</dbReference>
<evidence type="ECO:0000256" key="12">
    <source>
        <dbReference type="SAM" id="MobiDB-lite"/>
    </source>
</evidence>
<dbReference type="OrthoDB" id="9802323at2"/>
<dbReference type="EMBL" id="VITR01000001">
    <property type="protein sequence ID" value="TWB45686.1"/>
    <property type="molecule type" value="Genomic_DNA"/>
</dbReference>
<dbReference type="AlphaFoldDB" id="A0A560HGW1"/>
<evidence type="ECO:0000256" key="7">
    <source>
        <dbReference type="ARBA" id="ARBA00047746"/>
    </source>
</evidence>
<evidence type="ECO:0000256" key="4">
    <source>
        <dbReference type="ARBA" id="ARBA00022800"/>
    </source>
</evidence>
<dbReference type="Gene3D" id="3.90.1860.10">
    <property type="entry name" value="tRNA-splicing ligase RtcB"/>
    <property type="match status" value="1"/>
</dbReference>
<dbReference type="GO" id="GO:0005525">
    <property type="term" value="F:GTP binding"/>
    <property type="evidence" value="ECO:0007669"/>
    <property type="project" value="UniProtKB-KW"/>
</dbReference>
<evidence type="ECO:0000256" key="8">
    <source>
        <dbReference type="PIRSR" id="PIRSR601233-1"/>
    </source>
</evidence>
<dbReference type="GO" id="GO:0170057">
    <property type="term" value="F:RNA ligase (GTP) activity"/>
    <property type="evidence" value="ECO:0007669"/>
    <property type="project" value="UniProtKB-EC"/>
</dbReference>
<evidence type="ECO:0000256" key="9">
    <source>
        <dbReference type="PIRSR" id="PIRSR601233-2"/>
    </source>
</evidence>
<feature type="binding site" evidence="9">
    <location>
        <begin position="137"/>
        <end position="141"/>
    </location>
    <ligand>
        <name>GMP</name>
        <dbReference type="ChEBI" id="CHEBI:58115"/>
    </ligand>
</feature>
<dbReference type="NCBIfam" id="TIGR03073">
    <property type="entry name" value="release_rtcB"/>
    <property type="match status" value="1"/>
</dbReference>
<dbReference type="GO" id="GO:0003972">
    <property type="term" value="F:RNA ligase (ATP) activity"/>
    <property type="evidence" value="ECO:0007669"/>
    <property type="project" value="TreeGrafter"/>
</dbReference>
<feature type="region of interest" description="Disordered" evidence="12">
    <location>
        <begin position="376"/>
        <end position="405"/>
    </location>
</feature>
<keyword evidence="3 9" id="KW-0547">Nucleotide-binding</keyword>
<comment type="caution">
    <text evidence="13">The sequence shown here is derived from an EMBL/GenBank/DDBJ whole genome shotgun (WGS) entry which is preliminary data.</text>
</comment>